<evidence type="ECO:0000256" key="1">
    <source>
        <dbReference type="SAM" id="Phobius"/>
    </source>
</evidence>
<sequence>MENSLFYFAIAGFFGLAVWQLFTKNGRGKALGGSIVETLSEQVVYKKGAKTTEITVHVIAHGMPQKLVGIEIKEKAFAGFSLKPVSLSKAEALRLAKLLTEAAQKT</sequence>
<accession>A0A6P1TA97</accession>
<dbReference type="EMBL" id="JACHHR010000006">
    <property type="protein sequence ID" value="MBB5213117.1"/>
    <property type="molecule type" value="Genomic_DNA"/>
</dbReference>
<evidence type="ECO:0000313" key="2">
    <source>
        <dbReference type="EMBL" id="MBB5213117.1"/>
    </source>
</evidence>
<keyword evidence="1" id="KW-1133">Transmembrane helix</keyword>
<feature type="transmembrane region" description="Helical" evidence="1">
    <location>
        <begin position="6"/>
        <end position="22"/>
    </location>
</feature>
<reference evidence="3 4" key="1">
    <citation type="submission" date="2020-01" db="EMBL/GenBank/DDBJ databases">
        <title>The possibility of degradation of plastic by Microbulbifer hydrolyticus IRE-31.</title>
        <authorList>
            <person name="Liu L."/>
        </authorList>
    </citation>
    <scope>NUCLEOTIDE SEQUENCE [LARGE SCALE GENOMIC DNA]</scope>
    <source>
        <strain evidence="3 4">IRE-31</strain>
    </source>
</reference>
<dbReference type="EMBL" id="CP047491">
    <property type="protein sequence ID" value="QHQ38675.1"/>
    <property type="molecule type" value="Genomic_DNA"/>
</dbReference>
<evidence type="ECO:0000313" key="5">
    <source>
        <dbReference type="Proteomes" id="UP000563601"/>
    </source>
</evidence>
<dbReference type="RefSeq" id="WP_161858004.1">
    <property type="nucleotide sequence ID" value="NZ_CP047491.1"/>
</dbReference>
<dbReference type="Proteomes" id="UP000464675">
    <property type="component" value="Chromosome"/>
</dbReference>
<keyword evidence="1" id="KW-0812">Transmembrane</keyword>
<dbReference type="AlphaFoldDB" id="A0A6P1TA97"/>
<protein>
    <recommendedName>
        <fullName evidence="6">DUF3634 family protein</fullName>
    </recommendedName>
</protein>
<evidence type="ECO:0008006" key="6">
    <source>
        <dbReference type="Google" id="ProtNLM"/>
    </source>
</evidence>
<gene>
    <name evidence="3" type="ORF">GTQ55_06510</name>
    <name evidence="2" type="ORF">HNQ53_003364</name>
</gene>
<evidence type="ECO:0000313" key="4">
    <source>
        <dbReference type="Proteomes" id="UP000464675"/>
    </source>
</evidence>
<keyword evidence="4" id="KW-1185">Reference proteome</keyword>
<evidence type="ECO:0000313" key="3">
    <source>
        <dbReference type="EMBL" id="QHQ38675.1"/>
    </source>
</evidence>
<name>A0A6P1TA97_9GAMM</name>
<dbReference type="Proteomes" id="UP000563601">
    <property type="component" value="Unassembled WGS sequence"/>
</dbReference>
<proteinExistence type="predicted"/>
<organism evidence="2 5">
    <name type="scientific">Microbulbifer hydrolyticus</name>
    <dbReference type="NCBI Taxonomy" id="48074"/>
    <lineage>
        <taxon>Bacteria</taxon>
        <taxon>Pseudomonadati</taxon>
        <taxon>Pseudomonadota</taxon>
        <taxon>Gammaproteobacteria</taxon>
        <taxon>Cellvibrionales</taxon>
        <taxon>Microbulbiferaceae</taxon>
        <taxon>Microbulbifer</taxon>
    </lineage>
</organism>
<keyword evidence="1" id="KW-0472">Membrane</keyword>
<reference evidence="2 5" key="2">
    <citation type="submission" date="2020-08" db="EMBL/GenBank/DDBJ databases">
        <title>Genomic Encyclopedia of Type Strains, Phase IV (KMG-IV): sequencing the most valuable type-strain genomes for metagenomic binning, comparative biology and taxonomic classification.</title>
        <authorList>
            <person name="Goeker M."/>
        </authorList>
    </citation>
    <scope>NUCLEOTIDE SEQUENCE [LARGE SCALE GENOMIC DNA]</scope>
    <source>
        <strain evidence="2 5">DSM 11525</strain>
    </source>
</reference>